<feature type="compositionally biased region" description="Basic and acidic residues" evidence="1">
    <location>
        <begin position="161"/>
        <end position="170"/>
    </location>
</feature>
<accession>A0ABR1Y9P8</accession>
<gene>
    <name evidence="2" type="ORF">HDK90DRAFT_515776</name>
</gene>
<keyword evidence="3" id="KW-1185">Reference proteome</keyword>
<protein>
    <submittedName>
        <fullName evidence="2">Uncharacterized protein</fullName>
    </submittedName>
</protein>
<evidence type="ECO:0000313" key="2">
    <source>
        <dbReference type="EMBL" id="KAK8222714.1"/>
    </source>
</evidence>
<feature type="region of interest" description="Disordered" evidence="1">
    <location>
        <begin position="152"/>
        <end position="171"/>
    </location>
</feature>
<comment type="caution">
    <text evidence="2">The sequence shown here is derived from an EMBL/GenBank/DDBJ whole genome shotgun (WGS) entry which is preliminary data.</text>
</comment>
<evidence type="ECO:0000313" key="3">
    <source>
        <dbReference type="Proteomes" id="UP001492380"/>
    </source>
</evidence>
<organism evidence="2 3">
    <name type="scientific">Phyllosticta capitalensis</name>
    <dbReference type="NCBI Taxonomy" id="121624"/>
    <lineage>
        <taxon>Eukaryota</taxon>
        <taxon>Fungi</taxon>
        <taxon>Dikarya</taxon>
        <taxon>Ascomycota</taxon>
        <taxon>Pezizomycotina</taxon>
        <taxon>Dothideomycetes</taxon>
        <taxon>Dothideomycetes incertae sedis</taxon>
        <taxon>Botryosphaeriales</taxon>
        <taxon>Phyllostictaceae</taxon>
        <taxon>Phyllosticta</taxon>
    </lineage>
</organism>
<dbReference type="EMBL" id="JBBWRZ010000015">
    <property type="protein sequence ID" value="KAK8222714.1"/>
    <property type="molecule type" value="Genomic_DNA"/>
</dbReference>
<sequence length="199" mass="22099">MIQNTETNYQMETDLHQAAQQSNPVLQHRNDDFFTQQQISIHADPASDSARTAELHSANRKKRFSAKLKKLLKKLGLKNLKQLEAASHQMQEVLLGQAQEALLSQAQEAAPEIGTMSTRSSLRLDIDTTVSEASKLKGVLWPCKDIFDSATPETKRKRNQKKDVTLDKRNNLGLPSAGNKLARYAGQLGCFVSLPDGCI</sequence>
<reference evidence="2 3" key="1">
    <citation type="submission" date="2024-04" db="EMBL/GenBank/DDBJ databases">
        <title>Phyllosticta paracitricarpa is synonymous to the EU quarantine fungus P. citricarpa based on phylogenomic analyses.</title>
        <authorList>
            <consortium name="Lawrence Berkeley National Laboratory"/>
            <person name="Van Ingen-Buijs V.A."/>
            <person name="Van Westerhoven A.C."/>
            <person name="Haridas S."/>
            <person name="Skiadas P."/>
            <person name="Martin F."/>
            <person name="Groenewald J.Z."/>
            <person name="Crous P.W."/>
            <person name="Seidl M.F."/>
        </authorList>
    </citation>
    <scope>NUCLEOTIDE SEQUENCE [LARGE SCALE GENOMIC DNA]</scope>
    <source>
        <strain evidence="2 3">CBS 123374</strain>
    </source>
</reference>
<dbReference type="Proteomes" id="UP001492380">
    <property type="component" value="Unassembled WGS sequence"/>
</dbReference>
<name>A0ABR1Y9P8_9PEZI</name>
<evidence type="ECO:0000256" key="1">
    <source>
        <dbReference type="SAM" id="MobiDB-lite"/>
    </source>
</evidence>
<proteinExistence type="predicted"/>